<gene>
    <name evidence="1" type="ORF">MNBD_GAMMA21-2477</name>
</gene>
<name>A0A3B1AK61_9ZZZZ</name>
<evidence type="ECO:0000313" key="1">
    <source>
        <dbReference type="EMBL" id="VAX00244.1"/>
    </source>
</evidence>
<accession>A0A3B1AK61</accession>
<proteinExistence type="predicted"/>
<organism evidence="1">
    <name type="scientific">hydrothermal vent metagenome</name>
    <dbReference type="NCBI Taxonomy" id="652676"/>
    <lineage>
        <taxon>unclassified sequences</taxon>
        <taxon>metagenomes</taxon>
        <taxon>ecological metagenomes</taxon>
    </lineage>
</organism>
<dbReference type="EMBL" id="UOFR01000074">
    <property type="protein sequence ID" value="VAX00244.1"/>
    <property type="molecule type" value="Genomic_DNA"/>
</dbReference>
<sequence length="52" mass="6004">MGEFTRPKVPEGVTEYVTTTQKEIIPGQFHVGYTTEWKSFQKEVPYSTPKKP</sequence>
<dbReference type="AlphaFoldDB" id="A0A3B1AK61"/>
<reference evidence="1" key="1">
    <citation type="submission" date="2018-06" db="EMBL/GenBank/DDBJ databases">
        <authorList>
            <person name="Zhirakovskaya E."/>
        </authorList>
    </citation>
    <scope>NUCLEOTIDE SEQUENCE</scope>
</reference>
<protein>
    <submittedName>
        <fullName evidence="1">Uncharacterized protein</fullName>
    </submittedName>
</protein>